<proteinExistence type="predicted"/>
<feature type="coiled-coil region" evidence="1">
    <location>
        <begin position="503"/>
        <end position="530"/>
    </location>
</feature>
<evidence type="ECO:0000259" key="2">
    <source>
        <dbReference type="Pfam" id="PF13476"/>
    </source>
</evidence>
<protein>
    <submittedName>
        <fullName evidence="3">AAA family ATPase</fullName>
    </submittedName>
</protein>
<dbReference type="InterPro" id="IPR027417">
    <property type="entry name" value="P-loop_NTPase"/>
</dbReference>
<dbReference type="GO" id="GO:0006302">
    <property type="term" value="P:double-strand break repair"/>
    <property type="evidence" value="ECO:0007669"/>
    <property type="project" value="InterPro"/>
</dbReference>
<dbReference type="RefSeq" id="WP_207337251.1">
    <property type="nucleotide sequence ID" value="NZ_JAFMYU010000018.1"/>
</dbReference>
<dbReference type="Pfam" id="PF13476">
    <property type="entry name" value="AAA_23"/>
    <property type="match status" value="1"/>
</dbReference>
<dbReference type="AlphaFoldDB" id="A0A939JZM1"/>
<dbReference type="Proteomes" id="UP000664795">
    <property type="component" value="Unassembled WGS sequence"/>
</dbReference>
<feature type="domain" description="Rad50/SbcC-type AAA" evidence="2">
    <location>
        <begin position="5"/>
        <end position="275"/>
    </location>
</feature>
<comment type="caution">
    <text evidence="3">The sequence shown here is derived from an EMBL/GenBank/DDBJ whole genome shotgun (WGS) entry which is preliminary data.</text>
</comment>
<dbReference type="SUPFAM" id="SSF52540">
    <property type="entry name" value="P-loop containing nucleoside triphosphate hydrolases"/>
    <property type="match status" value="1"/>
</dbReference>
<evidence type="ECO:0000313" key="3">
    <source>
        <dbReference type="EMBL" id="MBO0933294.1"/>
    </source>
</evidence>
<reference evidence="3 4" key="1">
    <citation type="submission" date="2021-03" db="EMBL/GenBank/DDBJ databases">
        <title>Fibrella sp. HMF5036 genome sequencing and assembly.</title>
        <authorList>
            <person name="Kang H."/>
            <person name="Kim H."/>
            <person name="Bae S."/>
            <person name="Joh K."/>
        </authorList>
    </citation>
    <scope>NUCLEOTIDE SEQUENCE [LARGE SCALE GENOMIC DNA]</scope>
    <source>
        <strain evidence="3 4">HMF5036</strain>
    </source>
</reference>
<evidence type="ECO:0000313" key="4">
    <source>
        <dbReference type="Proteomes" id="UP000664795"/>
    </source>
</evidence>
<feature type="coiled-coil region" evidence="1">
    <location>
        <begin position="232"/>
        <end position="273"/>
    </location>
</feature>
<dbReference type="GO" id="GO:0016887">
    <property type="term" value="F:ATP hydrolysis activity"/>
    <property type="evidence" value="ECO:0007669"/>
    <property type="project" value="InterPro"/>
</dbReference>
<dbReference type="InterPro" id="IPR038729">
    <property type="entry name" value="Rad50/SbcC_AAA"/>
</dbReference>
<accession>A0A939JZM1</accession>
<keyword evidence="4" id="KW-1185">Reference proteome</keyword>
<dbReference type="EMBL" id="JAFMYU010000018">
    <property type="protein sequence ID" value="MBO0933294.1"/>
    <property type="molecule type" value="Genomic_DNA"/>
</dbReference>
<organism evidence="3 4">
    <name type="scientific">Fibrella aquatilis</name>
    <dbReference type="NCBI Taxonomy" id="2817059"/>
    <lineage>
        <taxon>Bacteria</taxon>
        <taxon>Pseudomonadati</taxon>
        <taxon>Bacteroidota</taxon>
        <taxon>Cytophagia</taxon>
        <taxon>Cytophagales</taxon>
        <taxon>Spirosomataceae</taxon>
        <taxon>Fibrella</taxon>
    </lineage>
</organism>
<keyword evidence="1" id="KW-0175">Coiled coil</keyword>
<dbReference type="Gene3D" id="3.40.50.300">
    <property type="entry name" value="P-loop containing nucleotide triphosphate hydrolases"/>
    <property type="match status" value="1"/>
</dbReference>
<gene>
    <name evidence="3" type="ORF">J2I48_19950</name>
</gene>
<name>A0A939JZM1_9BACT</name>
<dbReference type="PANTHER" id="PTHR32114:SF2">
    <property type="entry name" value="ABC TRANSPORTER ABCH.3"/>
    <property type="match status" value="1"/>
</dbReference>
<evidence type="ECO:0000256" key="1">
    <source>
        <dbReference type="SAM" id="Coils"/>
    </source>
</evidence>
<dbReference type="PANTHER" id="PTHR32114">
    <property type="entry name" value="ABC TRANSPORTER ABCH.3"/>
    <property type="match status" value="1"/>
</dbReference>
<sequence>MLIRKINITNFLCYYGAANQFEFVEGLNIVLGANGYGKSKLYDAFQWVFSDGITDNAPRATPGGLKLTNAVKGDLVSEKAKAECDIGDSVETKVVIEVDDQRNGNPRKYQLVRTYRTRRTDEKTWVEPGKSEFQILEYDIVSYKPVAEAKQAEILERLIPVDVRPYVWFQGERGISNLIDTSSNGSLKNVIKRLSDIDRWDTYIEVAERAYKTAQSAFDQVLSKSQKNQVRIGELQTEQRLLETQVRRLEEQITNASQNQQEAQEKIDALSASIEFAQTISKLNQARSQAEAAYTAAVKQSDAFDEGLSRKLFSDNWVLLGTSSLLDKFEDKLTAYDDAIAIRKATANLTKQANEKLQIRLPDNVPEPMYVRQMLDEEHCKVCDRPAPKGSEAYDAIVSLLLSEPEIIQPERPRKNLKSFFRQFYANGLGMKSSIDSINQRVQQSIQEQNAGRERVRSCKEEFEAKARELQQQEQLSGIVNARDIVNSMNGATADIKKFEGDLVGDRNKKKQHEDRLREINSELSKLSEGQVPAHLTQKKTILFDLMELTKRVKKTKYQELVQQLEDTANTHYRNINAPTGAFYGTIRFIETSDGGYRPAILDNDGREVGNLNTSLVSSLKLSIIMAIVSANKTRNYASFYPLISDAPVSDFDVVKAMTFFRETANTFRQSIVIVKELLVEDTTRIGRYKPDLVRLHELRTDLQAADKTLNVYQLDMPDGVSNAFRNELEVTIQKVNC</sequence>